<dbReference type="InterPro" id="IPR029063">
    <property type="entry name" value="SAM-dependent_MTases_sf"/>
</dbReference>
<evidence type="ECO:0000313" key="6">
    <source>
        <dbReference type="EMBL" id="MCK7595603.1"/>
    </source>
</evidence>
<dbReference type="CDD" id="cd02440">
    <property type="entry name" value="AdoMet_MTases"/>
    <property type="match status" value="1"/>
</dbReference>
<evidence type="ECO:0000256" key="2">
    <source>
        <dbReference type="ARBA" id="ARBA00022793"/>
    </source>
</evidence>
<dbReference type="GO" id="GO:0008168">
    <property type="term" value="F:methyltransferase activity"/>
    <property type="evidence" value="ECO:0007669"/>
    <property type="project" value="UniProtKB-KW"/>
</dbReference>
<dbReference type="InterPro" id="IPR022657">
    <property type="entry name" value="De-COase2_CS"/>
</dbReference>
<dbReference type="Gene3D" id="2.40.37.10">
    <property type="entry name" value="Lyase, Ornithine Decarboxylase, Chain A, domain 1"/>
    <property type="match status" value="1"/>
</dbReference>
<protein>
    <submittedName>
        <fullName evidence="6">Methyltransferase domain-containing protein</fullName>
    </submittedName>
</protein>
<evidence type="ECO:0000256" key="1">
    <source>
        <dbReference type="ARBA" id="ARBA00001933"/>
    </source>
</evidence>
<dbReference type="PANTHER" id="PTHR43727">
    <property type="entry name" value="DIAMINOPIMELATE DECARBOXYLASE"/>
    <property type="match status" value="1"/>
</dbReference>
<comment type="caution">
    <text evidence="6">The sequence shown here is derived from an EMBL/GenBank/DDBJ whole genome shotgun (WGS) entry which is preliminary data.</text>
</comment>
<keyword evidence="3" id="KW-0663">Pyridoxal phosphate</keyword>
<dbReference type="InterPro" id="IPR009006">
    <property type="entry name" value="Ala_racemase/Decarboxylase_C"/>
</dbReference>
<feature type="domain" description="Orn/DAP/Arg decarboxylase 2 N-terminal" evidence="5">
    <location>
        <begin position="51"/>
        <end position="293"/>
    </location>
</feature>
<keyword evidence="4" id="KW-0456">Lyase</keyword>
<evidence type="ECO:0000256" key="4">
    <source>
        <dbReference type="ARBA" id="ARBA00023239"/>
    </source>
</evidence>
<dbReference type="InterPro" id="IPR000183">
    <property type="entry name" value="Orn/DAP/Arg_de-COase"/>
</dbReference>
<gene>
    <name evidence="6" type="ORF">M0G41_18300</name>
</gene>
<keyword evidence="2" id="KW-0210">Decarboxylase</keyword>
<dbReference type="Gene3D" id="3.40.50.150">
    <property type="entry name" value="Vaccinia Virus protein VP39"/>
    <property type="match status" value="1"/>
</dbReference>
<dbReference type="EMBL" id="JALNMH010000024">
    <property type="protein sequence ID" value="MCK7595603.1"/>
    <property type="molecule type" value="Genomic_DNA"/>
</dbReference>
<name>A0ABT0GMD8_9GAMM</name>
<dbReference type="Proteomes" id="UP001431449">
    <property type="component" value="Unassembled WGS sequence"/>
</dbReference>
<dbReference type="InterPro" id="IPR002986">
    <property type="entry name" value="DAP_deCOOHase_LysA"/>
</dbReference>
<dbReference type="InterPro" id="IPR022644">
    <property type="entry name" value="De-COase2_N"/>
</dbReference>
<organism evidence="6 7">
    <name type="scientific">Pseudomarimonas salicorniae</name>
    <dbReference type="NCBI Taxonomy" id="2933270"/>
    <lineage>
        <taxon>Bacteria</taxon>
        <taxon>Pseudomonadati</taxon>
        <taxon>Pseudomonadota</taxon>
        <taxon>Gammaproteobacteria</taxon>
        <taxon>Lysobacterales</taxon>
        <taxon>Lysobacteraceae</taxon>
        <taxon>Pseudomarimonas</taxon>
    </lineage>
</organism>
<dbReference type="Pfam" id="PF13489">
    <property type="entry name" value="Methyltransf_23"/>
    <property type="match status" value="1"/>
</dbReference>
<accession>A0ABT0GMD8</accession>
<dbReference type="SUPFAM" id="SSF53335">
    <property type="entry name" value="S-adenosyl-L-methionine-dependent methyltransferases"/>
    <property type="match status" value="1"/>
</dbReference>
<dbReference type="PANTHER" id="PTHR43727:SF2">
    <property type="entry name" value="GROUP IV DECARBOXYLASE"/>
    <property type="match status" value="1"/>
</dbReference>
<dbReference type="PRINTS" id="PR01179">
    <property type="entry name" value="ODADCRBXLASE"/>
</dbReference>
<keyword evidence="7" id="KW-1185">Reference proteome</keyword>
<dbReference type="Pfam" id="PF02784">
    <property type="entry name" value="Orn_Arg_deC_N"/>
    <property type="match status" value="1"/>
</dbReference>
<reference evidence="6" key="1">
    <citation type="submission" date="2022-04" db="EMBL/GenBank/DDBJ databases">
        <title>Lysobacter sp. CAU 1642 isolated from sea sand.</title>
        <authorList>
            <person name="Kim W."/>
        </authorList>
    </citation>
    <scope>NUCLEOTIDE SEQUENCE</scope>
    <source>
        <strain evidence="6">CAU 1642</strain>
    </source>
</reference>
<proteinExistence type="predicted"/>
<evidence type="ECO:0000256" key="3">
    <source>
        <dbReference type="ARBA" id="ARBA00022898"/>
    </source>
</evidence>
<keyword evidence="6" id="KW-0808">Transferase</keyword>
<dbReference type="SUPFAM" id="SSF51419">
    <property type="entry name" value="PLP-binding barrel"/>
    <property type="match status" value="1"/>
</dbReference>
<dbReference type="InterPro" id="IPR022653">
    <property type="entry name" value="De-COase2_pyr-phos_BS"/>
</dbReference>
<dbReference type="GO" id="GO:0032259">
    <property type="term" value="P:methylation"/>
    <property type="evidence" value="ECO:0007669"/>
    <property type="project" value="UniProtKB-KW"/>
</dbReference>
<dbReference type="PROSITE" id="PS00879">
    <property type="entry name" value="ODR_DC_2_2"/>
    <property type="match status" value="1"/>
</dbReference>
<sequence length="642" mass="69461">MSTQPQAAQSEWWERPDRHYDAGGDLRFAGRSVGALAAELGTPTFVYCAARISQNVTRLRRALDGAGMLVRLFYAMKANRYAPLLRHMRGLGVGIDACSPNEVRHALDCGFREAEISFTATSLSRADHEAIAGWPDMLLNLDAIAALPPTAERSPGRAVGLRINPAIGIGYADNEKLRYAGARPSKFGIYLDRFSEALEKASHLGLDVVRLHCHAGCGFLDPQRMQLDALYAAIGRFLDLAPGVRELNLGGGLGVPQRAGDTELDLAAWVALLKRHFGGRGLQLAFEPGDYFVKDAGALLTEVTHDETKGGVRFVGVNAGFNLHPEPAYYQRPLQPVPARRAPLAGPATVAGNINEALDLWIEDEPLPPLEPGDVLCWLNAGGYGAAMASSHCLRGDFREHWLAPVREKARLTEQAISELSQGAWDTLYGSTGEPIWGNEPLPFLARFGETLRSGLRAPSRLLDAGVGEGRNLPFLLSLGADRVDGIDASARALAKVPEAIRARVHLQRAQLADTGLPGASIDAALLLDTFETLPDADRVLNELHRVLKPGGLLLCNTPGLDDGVAGVDMRALSDNAFLYRSRYYFHFVSPDEAIAMFEAAGFEVVSAEHCAWVEAPHPGFRDETHGHASHVLLARRRGDAA</sequence>
<evidence type="ECO:0000259" key="5">
    <source>
        <dbReference type="Pfam" id="PF02784"/>
    </source>
</evidence>
<dbReference type="PRINTS" id="PR01181">
    <property type="entry name" value="DAPDCRBXLASE"/>
</dbReference>
<dbReference type="RefSeq" id="WP_248211661.1">
    <property type="nucleotide sequence ID" value="NZ_JALNMH010000024.1"/>
</dbReference>
<dbReference type="SUPFAM" id="SSF50621">
    <property type="entry name" value="Alanine racemase C-terminal domain-like"/>
    <property type="match status" value="1"/>
</dbReference>
<keyword evidence="6" id="KW-0489">Methyltransferase</keyword>
<dbReference type="InterPro" id="IPR029066">
    <property type="entry name" value="PLP-binding_barrel"/>
</dbReference>
<dbReference type="Gene3D" id="3.20.20.10">
    <property type="entry name" value="Alanine racemase"/>
    <property type="match status" value="1"/>
</dbReference>
<comment type="cofactor">
    <cofactor evidence="1">
        <name>pyridoxal 5'-phosphate</name>
        <dbReference type="ChEBI" id="CHEBI:597326"/>
    </cofactor>
</comment>
<dbReference type="PROSITE" id="PS00878">
    <property type="entry name" value="ODR_DC_2_1"/>
    <property type="match status" value="1"/>
</dbReference>
<evidence type="ECO:0000313" key="7">
    <source>
        <dbReference type="Proteomes" id="UP001431449"/>
    </source>
</evidence>